<dbReference type="Gene3D" id="3.40.50.720">
    <property type="entry name" value="NAD(P)-binding Rossmann-like Domain"/>
    <property type="match status" value="1"/>
</dbReference>
<dbReference type="Pfam" id="PF13460">
    <property type="entry name" value="NAD_binding_10"/>
    <property type="match status" value="1"/>
</dbReference>
<dbReference type="PANTHER" id="PTHR12126">
    <property type="entry name" value="NADH-UBIQUINONE OXIDOREDUCTASE 39 KDA SUBUNIT-RELATED"/>
    <property type="match status" value="1"/>
</dbReference>
<dbReference type="InterPro" id="IPR036291">
    <property type="entry name" value="NAD(P)-bd_dom_sf"/>
</dbReference>
<evidence type="ECO:0000313" key="3">
    <source>
        <dbReference type="Proteomes" id="UP000273977"/>
    </source>
</evidence>
<dbReference type="InterPro" id="IPR051207">
    <property type="entry name" value="ComplexI_NDUFA9_subunit"/>
</dbReference>
<gene>
    <name evidence="2" type="ORF">EF384_07410</name>
</gene>
<feature type="domain" description="NAD(P)-binding" evidence="1">
    <location>
        <begin position="31"/>
        <end position="164"/>
    </location>
</feature>
<dbReference type="EMBL" id="RKMG01000025">
    <property type="protein sequence ID" value="RPA58200.1"/>
    <property type="molecule type" value="Genomic_DNA"/>
</dbReference>
<dbReference type="InterPro" id="IPR016040">
    <property type="entry name" value="NAD(P)-bd_dom"/>
</dbReference>
<sequence length="226" mass="24648">MTSIPYYNRTIDYAITLPRKRGMNMNILVLGGNGFVGQEVLTLALEKGYQVSYLSRHPGEGELFTNPAVTYIQGDLLAADSIRLNQNYDWIIDLVGSITPKTLDALNVQARKGTVALANTNHVPNILYLSANVGYPSYVKTKRAGEAIIQKSGLNYIILRSGLIYGPGRPSSLSTAILVKFAIKIPLIGKAFSSIAPTPVANVAEQILTAIEQETRNLVKNIEIRS</sequence>
<dbReference type="SUPFAM" id="SSF51735">
    <property type="entry name" value="NAD(P)-binding Rossmann-fold domains"/>
    <property type="match status" value="1"/>
</dbReference>
<evidence type="ECO:0000313" key="2">
    <source>
        <dbReference type="EMBL" id="RPA58200.1"/>
    </source>
</evidence>
<reference evidence="2 3" key="1">
    <citation type="submission" date="2018-11" db="EMBL/GenBank/DDBJ databases">
        <title>Aerococcus sp. SJQ22, whole genome shotgun sequence.</title>
        <authorList>
            <person name="Sun L."/>
            <person name="Gao X."/>
            <person name="Chen W."/>
            <person name="Huang K."/>
        </authorList>
    </citation>
    <scope>NUCLEOTIDE SEQUENCE [LARGE SCALE GENOMIC DNA]</scope>
    <source>
        <strain evidence="2 3">SJQ22</strain>
    </source>
</reference>
<proteinExistence type="predicted"/>
<name>A0A3N4GHU5_9LACT</name>
<dbReference type="PANTHER" id="PTHR12126:SF11">
    <property type="entry name" value="NADH DEHYDROGENASE [UBIQUINONE] 1 ALPHA SUBCOMPLEX SUBUNIT 9, MITOCHONDRIAL"/>
    <property type="match status" value="1"/>
</dbReference>
<organism evidence="2 3">
    <name type="scientific">Aerococcus agrisoli</name>
    <dbReference type="NCBI Taxonomy" id="2487350"/>
    <lineage>
        <taxon>Bacteria</taxon>
        <taxon>Bacillati</taxon>
        <taxon>Bacillota</taxon>
        <taxon>Bacilli</taxon>
        <taxon>Lactobacillales</taxon>
        <taxon>Aerococcaceae</taxon>
        <taxon>Aerococcus</taxon>
    </lineage>
</organism>
<dbReference type="Proteomes" id="UP000273977">
    <property type="component" value="Unassembled WGS sequence"/>
</dbReference>
<keyword evidence="3" id="KW-1185">Reference proteome</keyword>
<comment type="caution">
    <text evidence="2">The sequence shown here is derived from an EMBL/GenBank/DDBJ whole genome shotgun (WGS) entry which is preliminary data.</text>
</comment>
<protein>
    <submittedName>
        <fullName evidence="2">NAD-dependent epimerase/dehydratase family protein</fullName>
    </submittedName>
</protein>
<evidence type="ECO:0000259" key="1">
    <source>
        <dbReference type="Pfam" id="PF13460"/>
    </source>
</evidence>
<accession>A0A3N4GHU5</accession>
<dbReference type="GO" id="GO:0044877">
    <property type="term" value="F:protein-containing complex binding"/>
    <property type="evidence" value="ECO:0007669"/>
    <property type="project" value="TreeGrafter"/>
</dbReference>
<dbReference type="AlphaFoldDB" id="A0A3N4GHU5"/>